<evidence type="ECO:0000313" key="4">
    <source>
        <dbReference type="Proteomes" id="UP000498740"/>
    </source>
</evidence>
<dbReference type="PANTHER" id="PTHR43428">
    <property type="entry name" value="ARSENATE REDUCTASE"/>
    <property type="match status" value="1"/>
</dbReference>
<keyword evidence="1" id="KW-0059">Arsenical resistance</keyword>
<dbReference type="NCBIfam" id="NF046112">
    <property type="entry name" value="MSMEG_6209_Nter"/>
    <property type="match status" value="1"/>
</dbReference>
<dbReference type="Pfam" id="PF21234">
    <property type="entry name" value="Phosphatase-like_N"/>
    <property type="match status" value="1"/>
</dbReference>
<dbReference type="SUPFAM" id="SSF52788">
    <property type="entry name" value="Phosphotyrosine protein phosphatases I"/>
    <property type="match status" value="1"/>
</dbReference>
<sequence length="223" mass="23650">MDEPPPLGRATPPLRSADALLARITARLAVRHRRTFSQATVAQYVEECAALLTGRARAVKHLPVLVERFADERLRGLARARGLSGTSLPAVLFVCTENAGRSQLAGALLRRRALGAVRVMTAGSGPAAGISPVVVRLLAEQGLDTGEDFPKPLTTEVVDAADLVITLGCADACPVRPGRRYLNWDLPDLGGLDIESARAVRDSLHTRIDRLAAELTAPSASPA</sequence>
<dbReference type="Pfam" id="PF01451">
    <property type="entry name" value="LMWPc"/>
    <property type="match status" value="1"/>
</dbReference>
<dbReference type="Gene3D" id="1.10.8.1060">
    <property type="entry name" value="Corynebacterium glutamicum thioredoxin-dependent arsenate reductase, N-terminal domain"/>
    <property type="match status" value="1"/>
</dbReference>
<evidence type="ECO:0000259" key="2">
    <source>
        <dbReference type="SMART" id="SM00226"/>
    </source>
</evidence>
<name>A0A7J0CKT1_STRMI</name>
<dbReference type="GO" id="GO:0046685">
    <property type="term" value="P:response to arsenic-containing substance"/>
    <property type="evidence" value="ECO:0007669"/>
    <property type="project" value="UniProtKB-KW"/>
</dbReference>
<proteinExistence type="predicted"/>
<dbReference type="AlphaFoldDB" id="A0A7J0CKT1"/>
<protein>
    <submittedName>
        <fullName evidence="3">Putative arsenate reductase ArsC</fullName>
    </submittedName>
</protein>
<dbReference type="SMART" id="SM00226">
    <property type="entry name" value="LMWPc"/>
    <property type="match status" value="1"/>
</dbReference>
<evidence type="ECO:0000256" key="1">
    <source>
        <dbReference type="ARBA" id="ARBA00022849"/>
    </source>
</evidence>
<gene>
    <name evidence="3" type="ORF">Smic_09310</name>
</gene>
<dbReference type="RefSeq" id="WP_051821937.1">
    <property type="nucleotide sequence ID" value="NZ_BMUG01000018.1"/>
</dbReference>
<dbReference type="Proteomes" id="UP000498740">
    <property type="component" value="Unassembled WGS sequence"/>
</dbReference>
<dbReference type="PANTHER" id="PTHR43428:SF1">
    <property type="entry name" value="ARSENATE REDUCTASE"/>
    <property type="match status" value="1"/>
</dbReference>
<dbReference type="Gene3D" id="3.40.50.2300">
    <property type="match status" value="1"/>
</dbReference>
<dbReference type="EMBL" id="BLWD01000001">
    <property type="protein sequence ID" value="GFN02375.1"/>
    <property type="molecule type" value="Genomic_DNA"/>
</dbReference>
<dbReference type="InterPro" id="IPR036196">
    <property type="entry name" value="Ptyr_pPase_sf"/>
</dbReference>
<feature type="domain" description="Phosphotyrosine protein phosphatase I" evidence="2">
    <location>
        <begin position="89"/>
        <end position="214"/>
    </location>
</feature>
<comment type="caution">
    <text evidence="3">The sequence shown here is derived from an EMBL/GenBank/DDBJ whole genome shotgun (WGS) entry which is preliminary data.</text>
</comment>
<dbReference type="InterPro" id="IPR023485">
    <property type="entry name" value="Ptyr_pPase"/>
</dbReference>
<reference evidence="3 4" key="1">
    <citation type="submission" date="2020-05" db="EMBL/GenBank/DDBJ databases">
        <title>Whole genome shotgun sequence of Streptomyces microflavus NBRC 13062.</title>
        <authorList>
            <person name="Komaki H."/>
            <person name="Tamura T."/>
        </authorList>
    </citation>
    <scope>NUCLEOTIDE SEQUENCE [LARGE SCALE GENOMIC DNA]</scope>
    <source>
        <strain evidence="3 4">NBRC 13062</strain>
    </source>
</reference>
<accession>A0A7J0CKT1</accession>
<evidence type="ECO:0000313" key="3">
    <source>
        <dbReference type="EMBL" id="GFN02375.1"/>
    </source>
</evidence>
<organism evidence="3 4">
    <name type="scientific">Streptomyces microflavus</name>
    <name type="common">Streptomyces lipmanii</name>
    <dbReference type="NCBI Taxonomy" id="1919"/>
    <lineage>
        <taxon>Bacteria</taxon>
        <taxon>Bacillati</taxon>
        <taxon>Actinomycetota</taxon>
        <taxon>Actinomycetes</taxon>
        <taxon>Kitasatosporales</taxon>
        <taxon>Streptomycetaceae</taxon>
        <taxon>Streptomyces</taxon>
    </lineage>
</organism>
<dbReference type="InterPro" id="IPR048716">
    <property type="entry name" value="Phosphatase-like_N"/>
</dbReference>